<protein>
    <submittedName>
        <fullName evidence="1">Uncharacterized protein</fullName>
    </submittedName>
</protein>
<gene>
    <name evidence="1" type="ORF">PYV00_14680</name>
</gene>
<evidence type="ECO:0000313" key="2">
    <source>
        <dbReference type="Proteomes" id="UP001216253"/>
    </source>
</evidence>
<accession>A0ABT5WSI0</accession>
<sequence length="131" mass="15288">MRVVIYDEESLEPITVVNLPGMTERCLEERRYWQIAVTKPTPRPDGVPEGRHFIDQVRYVDLEFEKISRVTLTYGEQVTWLCLTRATELAMLLTPDWLPGQRPAIERLQEEKELLTSLMVDTLTSRPARED</sequence>
<reference evidence="1 2" key="1">
    <citation type="submission" date="2023-03" db="EMBL/GenBank/DDBJ databases">
        <title>NovoSphingobium album sp. nov. isolated from polycyclic aromatic hydrocarbons- and heavy-metal polluted soil.</title>
        <authorList>
            <person name="Liu Z."/>
            <person name="Wang K."/>
        </authorList>
    </citation>
    <scope>NUCLEOTIDE SEQUENCE [LARGE SCALE GENOMIC DNA]</scope>
    <source>
        <strain evidence="1 2">H3SJ31-1</strain>
    </source>
</reference>
<evidence type="ECO:0000313" key="1">
    <source>
        <dbReference type="EMBL" id="MDE8652950.1"/>
    </source>
</evidence>
<dbReference type="EMBL" id="JARESE010000049">
    <property type="protein sequence ID" value="MDE8652950.1"/>
    <property type="molecule type" value="Genomic_DNA"/>
</dbReference>
<organism evidence="1 2">
    <name type="scientific">Novosphingobium album</name>
    <name type="common">ex Liu et al. 2023</name>
    <dbReference type="NCBI Taxonomy" id="3031130"/>
    <lineage>
        <taxon>Bacteria</taxon>
        <taxon>Pseudomonadati</taxon>
        <taxon>Pseudomonadota</taxon>
        <taxon>Alphaproteobacteria</taxon>
        <taxon>Sphingomonadales</taxon>
        <taxon>Sphingomonadaceae</taxon>
        <taxon>Novosphingobium</taxon>
    </lineage>
</organism>
<proteinExistence type="predicted"/>
<keyword evidence="2" id="KW-1185">Reference proteome</keyword>
<dbReference type="RefSeq" id="WP_275229048.1">
    <property type="nucleotide sequence ID" value="NZ_JARESE010000049.1"/>
</dbReference>
<name>A0ABT5WSI0_9SPHN</name>
<dbReference type="Proteomes" id="UP001216253">
    <property type="component" value="Unassembled WGS sequence"/>
</dbReference>
<comment type="caution">
    <text evidence="1">The sequence shown here is derived from an EMBL/GenBank/DDBJ whole genome shotgun (WGS) entry which is preliminary data.</text>
</comment>